<evidence type="ECO:0000256" key="1">
    <source>
        <dbReference type="ARBA" id="ARBA00004651"/>
    </source>
</evidence>
<dbReference type="EMBL" id="CP001736">
    <property type="protein sequence ID" value="ADB32420.1"/>
    <property type="molecule type" value="Genomic_DNA"/>
</dbReference>
<feature type="transmembrane region" description="Helical" evidence="7">
    <location>
        <begin position="16"/>
        <end position="35"/>
    </location>
</feature>
<dbReference type="RefSeq" id="WP_012920976.1">
    <property type="nucleotide sequence ID" value="NC_013729.1"/>
</dbReference>
<dbReference type="HOGENOM" id="CLU_044208_2_2_11"/>
<evidence type="ECO:0000256" key="3">
    <source>
        <dbReference type="ARBA" id="ARBA00022475"/>
    </source>
</evidence>
<dbReference type="OrthoDB" id="162303at2"/>
<dbReference type="eggNOG" id="COG0586">
    <property type="taxonomic scope" value="Bacteria"/>
</dbReference>
<dbReference type="AlphaFoldDB" id="D2PKV3"/>
<sequence>MADAILHFTEELMSSWWIYLALFGFAALDGFFPAVPSETLVVTAGVFAATGEPNLYGVIAIAAAGAFVGDHVSYFLGRGAGGRLIARTKPGTKRHAMTLWARNALAERGGLVLVVARYVPGGRTAVTLTMGAVRYPARKFSFFAGLAAVSWGLYCSLVGYLGGKAFEENPLKGVILGIGLALTVTVVVEVVRHQRRRRRTPRPEVEVEAPLTTAGER</sequence>
<keyword evidence="5 7" id="KW-1133">Transmembrane helix</keyword>
<evidence type="ECO:0000259" key="8">
    <source>
        <dbReference type="Pfam" id="PF09335"/>
    </source>
</evidence>
<reference evidence="10" key="1">
    <citation type="submission" date="2009-09" db="EMBL/GenBank/DDBJ databases">
        <title>The complete genome of Kribbella flavida DSM 17836.</title>
        <authorList>
            <consortium name="US DOE Joint Genome Institute (JGI-PGF)"/>
            <person name="Lucas S."/>
            <person name="Copeland A."/>
            <person name="Lapidus A."/>
            <person name="Glavina del Rio T."/>
            <person name="Dalin E."/>
            <person name="Tice H."/>
            <person name="Bruce D."/>
            <person name="Goodwin L."/>
            <person name="Pitluck S."/>
            <person name="Kyrpides N."/>
            <person name="Mavromatis K."/>
            <person name="Ivanova N."/>
            <person name="Saunders E."/>
            <person name="Brettin T."/>
            <person name="Detter J.C."/>
            <person name="Han C."/>
            <person name="Larimer F."/>
            <person name="Land M."/>
            <person name="Hauser L."/>
            <person name="Markowitz V."/>
            <person name="Cheng J.-F."/>
            <person name="Hugenholtz P."/>
            <person name="Woyke T."/>
            <person name="Wu D."/>
            <person name="Pukall R."/>
            <person name="Klenk H.-P."/>
            <person name="Eisen J.A."/>
        </authorList>
    </citation>
    <scope>NUCLEOTIDE SEQUENCE [LARGE SCALE GENOMIC DNA]</scope>
    <source>
        <strain evidence="10">DSM 17836 / JCM 10339 / NBRC 14399</strain>
    </source>
</reference>
<evidence type="ECO:0000256" key="2">
    <source>
        <dbReference type="ARBA" id="ARBA00010792"/>
    </source>
</evidence>
<comment type="subcellular location">
    <subcellularLocation>
        <location evidence="1 7">Cell membrane</location>
        <topology evidence="1 7">Multi-pass membrane protein</topology>
    </subcellularLocation>
</comment>
<keyword evidence="6 7" id="KW-0472">Membrane</keyword>
<keyword evidence="4 7" id="KW-0812">Transmembrane</keyword>
<proteinExistence type="inferred from homology"/>
<organism evidence="9 10">
    <name type="scientific">Kribbella flavida (strain DSM 17836 / JCM 10339 / NBRC 14399)</name>
    <dbReference type="NCBI Taxonomy" id="479435"/>
    <lineage>
        <taxon>Bacteria</taxon>
        <taxon>Bacillati</taxon>
        <taxon>Actinomycetota</taxon>
        <taxon>Actinomycetes</taxon>
        <taxon>Propionibacteriales</taxon>
        <taxon>Kribbellaceae</taxon>
        <taxon>Kribbella</taxon>
    </lineage>
</organism>
<protein>
    <submittedName>
        <fullName evidence="9">SNARE associated Golgi protein</fullName>
    </submittedName>
</protein>
<comment type="similarity">
    <text evidence="2 7">Belongs to the DedA family.</text>
</comment>
<evidence type="ECO:0000256" key="7">
    <source>
        <dbReference type="RuleBase" id="RU367016"/>
    </source>
</evidence>
<dbReference type="GO" id="GO:0005886">
    <property type="term" value="C:plasma membrane"/>
    <property type="evidence" value="ECO:0007669"/>
    <property type="project" value="UniProtKB-SubCell"/>
</dbReference>
<gene>
    <name evidence="9" type="ordered locus">Kfla_3360</name>
</gene>
<dbReference type="InterPro" id="IPR032818">
    <property type="entry name" value="DedA-like"/>
</dbReference>
<feature type="transmembrane region" description="Helical" evidence="7">
    <location>
        <begin position="173"/>
        <end position="191"/>
    </location>
</feature>
<dbReference type="PANTHER" id="PTHR30353">
    <property type="entry name" value="INNER MEMBRANE PROTEIN DEDA-RELATED"/>
    <property type="match status" value="1"/>
</dbReference>
<evidence type="ECO:0000256" key="4">
    <source>
        <dbReference type="ARBA" id="ARBA00022692"/>
    </source>
</evidence>
<dbReference type="Proteomes" id="UP000007967">
    <property type="component" value="Chromosome"/>
</dbReference>
<feature type="transmembrane region" description="Helical" evidence="7">
    <location>
        <begin position="55"/>
        <end position="77"/>
    </location>
</feature>
<name>D2PKV3_KRIFD</name>
<accession>D2PKV3</accession>
<evidence type="ECO:0000256" key="5">
    <source>
        <dbReference type="ARBA" id="ARBA00022989"/>
    </source>
</evidence>
<dbReference type="KEGG" id="kfl:Kfla_3360"/>
<feature type="domain" description="VTT" evidence="8">
    <location>
        <begin position="35"/>
        <end position="160"/>
    </location>
</feature>
<feature type="transmembrane region" description="Helical" evidence="7">
    <location>
        <begin position="140"/>
        <end position="161"/>
    </location>
</feature>
<reference evidence="9 10" key="2">
    <citation type="journal article" date="2010" name="Stand. Genomic Sci.">
        <title>Complete genome sequence of Kribbella flavida type strain (IFO 14399).</title>
        <authorList>
            <person name="Pukall R."/>
            <person name="Lapidus A."/>
            <person name="Glavina Del Rio T."/>
            <person name="Copeland A."/>
            <person name="Tice H."/>
            <person name="Cheng J.-F."/>
            <person name="Lucas S."/>
            <person name="Chen F."/>
            <person name="Nolan M."/>
            <person name="LaButti K."/>
            <person name="Pati A."/>
            <person name="Ivanova N."/>
            <person name="Mavrommatis K."/>
            <person name="Mikhailova N."/>
            <person name="Pitluck S."/>
            <person name="Bruce D."/>
            <person name="Goodwin L."/>
            <person name="Land M."/>
            <person name="Hauser L."/>
            <person name="Chang Y.-J."/>
            <person name="Jeffries C.D."/>
            <person name="Chen A."/>
            <person name="Palaniappan K."/>
            <person name="Chain P."/>
            <person name="Rohde M."/>
            <person name="Goeker M."/>
            <person name="Bristow J."/>
            <person name="Eisen J.A."/>
            <person name="Markowitz V."/>
            <person name="Hugenholtz P."/>
            <person name="Kyrpides N.C."/>
            <person name="Klenk H.-P."/>
            <person name="Brettin T."/>
        </authorList>
    </citation>
    <scope>NUCLEOTIDE SEQUENCE [LARGE SCALE GENOMIC DNA]</scope>
    <source>
        <strain evidence="10">DSM 17836 / JCM 10339 / NBRC 14399</strain>
    </source>
</reference>
<evidence type="ECO:0000256" key="6">
    <source>
        <dbReference type="ARBA" id="ARBA00023136"/>
    </source>
</evidence>
<keyword evidence="3 7" id="KW-1003">Cell membrane</keyword>
<dbReference type="InterPro" id="IPR032816">
    <property type="entry name" value="VTT_dom"/>
</dbReference>
<evidence type="ECO:0000313" key="10">
    <source>
        <dbReference type="Proteomes" id="UP000007967"/>
    </source>
</evidence>
<dbReference type="PANTHER" id="PTHR30353:SF0">
    <property type="entry name" value="TRANSMEMBRANE PROTEIN"/>
    <property type="match status" value="1"/>
</dbReference>
<keyword evidence="10" id="KW-1185">Reference proteome</keyword>
<dbReference type="Pfam" id="PF09335">
    <property type="entry name" value="VTT_dom"/>
    <property type="match status" value="1"/>
</dbReference>
<dbReference type="STRING" id="479435.Kfla_3360"/>
<evidence type="ECO:0000313" key="9">
    <source>
        <dbReference type="EMBL" id="ADB32420.1"/>
    </source>
</evidence>